<dbReference type="SUPFAM" id="SSF56300">
    <property type="entry name" value="Metallo-dependent phosphatases"/>
    <property type="match status" value="1"/>
</dbReference>
<dbReference type="InterPro" id="IPR051558">
    <property type="entry name" value="Metallophosphoesterase_PAP"/>
</dbReference>
<sequence length="134" mass="14750">MAMPVLVSLDNKQSQSMRMRMRMRKTLRVDALLLLGVLSLVLCLLVSICSAELQRFEHPPSKGDGSMGVVGEKLGIDFVVSTGDNFYDNGMTGENDAAFEESFTGLHCKQPPKAVVKRQVSSNINTPYLDISKK</sequence>
<dbReference type="Gene3D" id="3.60.21.10">
    <property type="match status" value="1"/>
</dbReference>
<gene>
    <name evidence="3" type="ORF">HYC85_030445</name>
</gene>
<dbReference type="PANTHER" id="PTHR10161">
    <property type="entry name" value="TARTRATE-RESISTANT ACID PHOSPHATASE TYPE 5"/>
    <property type="match status" value="1"/>
</dbReference>
<accession>A0A7J7G4M2</accession>
<organism evidence="3 4">
    <name type="scientific">Camellia sinensis</name>
    <name type="common">Tea plant</name>
    <name type="synonym">Thea sinensis</name>
    <dbReference type="NCBI Taxonomy" id="4442"/>
    <lineage>
        <taxon>Eukaryota</taxon>
        <taxon>Viridiplantae</taxon>
        <taxon>Streptophyta</taxon>
        <taxon>Embryophyta</taxon>
        <taxon>Tracheophyta</taxon>
        <taxon>Spermatophyta</taxon>
        <taxon>Magnoliopsida</taxon>
        <taxon>eudicotyledons</taxon>
        <taxon>Gunneridae</taxon>
        <taxon>Pentapetalae</taxon>
        <taxon>asterids</taxon>
        <taxon>Ericales</taxon>
        <taxon>Theaceae</taxon>
        <taxon>Camellia</taxon>
    </lineage>
</organism>
<evidence type="ECO:0000313" key="4">
    <source>
        <dbReference type="Proteomes" id="UP000593564"/>
    </source>
</evidence>
<keyword evidence="2" id="KW-0378">Hydrolase</keyword>
<evidence type="ECO:0000256" key="2">
    <source>
        <dbReference type="ARBA" id="ARBA00022801"/>
    </source>
</evidence>
<comment type="caution">
    <text evidence="3">The sequence shown here is derived from an EMBL/GenBank/DDBJ whole genome shotgun (WGS) entry which is preliminary data.</text>
</comment>
<dbReference type="PANTHER" id="PTHR10161:SF14">
    <property type="entry name" value="TARTRATE-RESISTANT ACID PHOSPHATASE TYPE 5"/>
    <property type="match status" value="1"/>
</dbReference>
<keyword evidence="1" id="KW-0732">Signal</keyword>
<dbReference type="GO" id="GO:0016787">
    <property type="term" value="F:hydrolase activity"/>
    <property type="evidence" value="ECO:0007669"/>
    <property type="project" value="UniProtKB-KW"/>
</dbReference>
<evidence type="ECO:0000256" key="1">
    <source>
        <dbReference type="ARBA" id="ARBA00022729"/>
    </source>
</evidence>
<dbReference type="AlphaFoldDB" id="A0A7J7G4M2"/>
<reference evidence="4" key="1">
    <citation type="journal article" date="2020" name="Nat. Commun.">
        <title>Genome assembly of wild tea tree DASZ reveals pedigree and selection history of tea varieties.</title>
        <authorList>
            <person name="Zhang W."/>
            <person name="Zhang Y."/>
            <person name="Qiu H."/>
            <person name="Guo Y."/>
            <person name="Wan H."/>
            <person name="Zhang X."/>
            <person name="Scossa F."/>
            <person name="Alseekh S."/>
            <person name="Zhang Q."/>
            <person name="Wang P."/>
            <person name="Xu L."/>
            <person name="Schmidt M.H."/>
            <person name="Jia X."/>
            <person name="Li D."/>
            <person name="Zhu A."/>
            <person name="Guo F."/>
            <person name="Chen W."/>
            <person name="Ni D."/>
            <person name="Usadel B."/>
            <person name="Fernie A.R."/>
            <person name="Wen W."/>
        </authorList>
    </citation>
    <scope>NUCLEOTIDE SEQUENCE [LARGE SCALE GENOMIC DNA]</scope>
    <source>
        <strain evidence="4">cv. G240</strain>
    </source>
</reference>
<dbReference type="InterPro" id="IPR029052">
    <property type="entry name" value="Metallo-depent_PP-like"/>
</dbReference>
<protein>
    <recommendedName>
        <fullName evidence="5">Calcineurin-like phosphoesterase domain-containing protein</fullName>
    </recommendedName>
</protein>
<name>A0A7J7G4M2_CAMSI</name>
<proteinExistence type="predicted"/>
<dbReference type="Proteomes" id="UP000593564">
    <property type="component" value="Unassembled WGS sequence"/>
</dbReference>
<keyword evidence="4" id="KW-1185">Reference proteome</keyword>
<evidence type="ECO:0008006" key="5">
    <source>
        <dbReference type="Google" id="ProtNLM"/>
    </source>
</evidence>
<dbReference type="EMBL" id="JACBKZ010000014">
    <property type="protein sequence ID" value="KAF5934274.1"/>
    <property type="molecule type" value="Genomic_DNA"/>
</dbReference>
<evidence type="ECO:0000313" key="3">
    <source>
        <dbReference type="EMBL" id="KAF5934274.1"/>
    </source>
</evidence>
<reference evidence="3 4" key="2">
    <citation type="submission" date="2020-07" db="EMBL/GenBank/DDBJ databases">
        <title>Genome assembly of wild tea tree DASZ reveals pedigree and selection history of tea varieties.</title>
        <authorList>
            <person name="Zhang W."/>
        </authorList>
    </citation>
    <scope>NUCLEOTIDE SEQUENCE [LARGE SCALE GENOMIC DNA]</scope>
    <source>
        <strain evidence="4">cv. G240</strain>
        <tissue evidence="3">Leaf</tissue>
    </source>
</reference>